<protein>
    <submittedName>
        <fullName evidence="4">Serine/threonine-protein kinase RsbW</fullName>
    </submittedName>
</protein>
<name>A0A1N7K2T5_9RHOB</name>
<keyword evidence="1" id="KW-0723">Serine/threonine-protein kinase</keyword>
<keyword evidence="4" id="KW-0808">Transferase</keyword>
<gene>
    <name evidence="4" type="ORF">SAMN05421759_101406</name>
</gene>
<dbReference type="GO" id="GO:0004674">
    <property type="term" value="F:protein serine/threonine kinase activity"/>
    <property type="evidence" value="ECO:0007669"/>
    <property type="project" value="UniProtKB-KW"/>
</dbReference>
<dbReference type="STRING" id="633194.SAMN05421759_101406"/>
<organism evidence="4 5">
    <name type="scientific">Roseivivax lentus</name>
    <dbReference type="NCBI Taxonomy" id="633194"/>
    <lineage>
        <taxon>Bacteria</taxon>
        <taxon>Pseudomonadati</taxon>
        <taxon>Pseudomonadota</taxon>
        <taxon>Alphaproteobacteria</taxon>
        <taxon>Rhodobacterales</taxon>
        <taxon>Roseobacteraceae</taxon>
        <taxon>Roseivivax</taxon>
    </lineage>
</organism>
<dbReference type="CDD" id="cd16936">
    <property type="entry name" value="HATPase_RsbW-like"/>
    <property type="match status" value="1"/>
</dbReference>
<dbReference type="Gene3D" id="3.30.565.10">
    <property type="entry name" value="Histidine kinase-like ATPase, C-terminal domain"/>
    <property type="match status" value="1"/>
</dbReference>
<evidence type="ECO:0000256" key="1">
    <source>
        <dbReference type="ARBA" id="ARBA00022527"/>
    </source>
</evidence>
<dbReference type="PANTHER" id="PTHR35526:SF3">
    <property type="entry name" value="ANTI-SIGMA-F FACTOR RSBW"/>
    <property type="match status" value="1"/>
</dbReference>
<dbReference type="Pfam" id="PF13581">
    <property type="entry name" value="HATPase_c_2"/>
    <property type="match status" value="1"/>
</dbReference>
<accession>A0A1N7K2T5</accession>
<dbReference type="SUPFAM" id="SSF55874">
    <property type="entry name" value="ATPase domain of HSP90 chaperone/DNA topoisomerase II/histidine kinase"/>
    <property type="match status" value="1"/>
</dbReference>
<dbReference type="InterPro" id="IPR003594">
    <property type="entry name" value="HATPase_dom"/>
</dbReference>
<keyword evidence="4" id="KW-0418">Kinase</keyword>
<dbReference type="AlphaFoldDB" id="A0A1N7K2T5"/>
<proteinExistence type="predicted"/>
<feature type="domain" description="Histidine kinase/HSP90-like ATPase" evidence="3">
    <location>
        <begin position="34"/>
        <end position="158"/>
    </location>
</feature>
<keyword evidence="5" id="KW-1185">Reference proteome</keyword>
<dbReference type="InterPro" id="IPR036890">
    <property type="entry name" value="HATPase_C_sf"/>
</dbReference>
<evidence type="ECO:0000313" key="5">
    <source>
        <dbReference type="Proteomes" id="UP000186684"/>
    </source>
</evidence>
<feature type="region of interest" description="Disordered" evidence="2">
    <location>
        <begin position="1"/>
        <end position="23"/>
    </location>
</feature>
<dbReference type="PANTHER" id="PTHR35526">
    <property type="entry name" value="ANTI-SIGMA-F FACTOR RSBW-RELATED"/>
    <property type="match status" value="1"/>
</dbReference>
<dbReference type="EMBL" id="FTOQ01000001">
    <property type="protein sequence ID" value="SIS55754.1"/>
    <property type="molecule type" value="Genomic_DNA"/>
</dbReference>
<reference evidence="5" key="1">
    <citation type="submission" date="2017-01" db="EMBL/GenBank/DDBJ databases">
        <authorList>
            <person name="Varghese N."/>
            <person name="Submissions S."/>
        </authorList>
    </citation>
    <scope>NUCLEOTIDE SEQUENCE [LARGE SCALE GENOMIC DNA]</scope>
    <source>
        <strain evidence="5">DSM 29430</strain>
    </source>
</reference>
<evidence type="ECO:0000313" key="4">
    <source>
        <dbReference type="EMBL" id="SIS55754.1"/>
    </source>
</evidence>
<sequence length="163" mass="17589">MPLSAMVLPPGEGPPPPRTQPDADRAWHYEIGPRPRQVSLICVRVDADLRIAGYAPDIAASMALVCAEALNNIVEHALPGRSDGWITLEIDPAPPCRLTFRDNGAPLPDGLLLAGPGPDLSGERRDLAEGGYGWLLIRSFAESVAYTRLEEENVLQVTLRMSG</sequence>
<evidence type="ECO:0000259" key="3">
    <source>
        <dbReference type="Pfam" id="PF13581"/>
    </source>
</evidence>
<dbReference type="Proteomes" id="UP000186684">
    <property type="component" value="Unassembled WGS sequence"/>
</dbReference>
<dbReference type="InterPro" id="IPR050267">
    <property type="entry name" value="Anti-sigma-factor_SerPK"/>
</dbReference>
<evidence type="ECO:0000256" key="2">
    <source>
        <dbReference type="SAM" id="MobiDB-lite"/>
    </source>
</evidence>